<gene>
    <name evidence="2" type="ORF">TR51_18695</name>
</gene>
<dbReference type="STRING" id="2064.TR51_18695"/>
<organism evidence="2 3">
    <name type="scientific">Kitasatospora griseola</name>
    <name type="common">Streptomyces griseolosporeus</name>
    <dbReference type="NCBI Taxonomy" id="2064"/>
    <lineage>
        <taxon>Bacteria</taxon>
        <taxon>Bacillati</taxon>
        <taxon>Actinomycetota</taxon>
        <taxon>Actinomycetes</taxon>
        <taxon>Kitasatosporales</taxon>
        <taxon>Streptomycetaceae</taxon>
        <taxon>Kitasatospora</taxon>
    </lineage>
</organism>
<sequence length="230" mass="23505">MDTLTTEVTSELDPALADRVTEALLLAGLPVAHGGHGPGVHLRPDGAAIVLRWLASPRLEDAATAGDGQRPAATARQLVADAVENALAELLPALGLDADRTTVRGAADRPAVAPPDADAPPPVAPGIRADIVTAVRRSATLAGLPVAARPGGAGIVLHAGDPAGLAALDWNPSPRLPRRDGEQPDTRTAVQNAMRHALGIALRAAGLDLAWHRPAGRPAQLRAHGPADRS</sequence>
<evidence type="ECO:0000313" key="2">
    <source>
        <dbReference type="EMBL" id="KIQ65777.1"/>
    </source>
</evidence>
<dbReference type="AlphaFoldDB" id="A0A0D0PZT3"/>
<feature type="region of interest" description="Disordered" evidence="1">
    <location>
        <begin position="105"/>
        <end position="124"/>
    </location>
</feature>
<evidence type="ECO:0000313" key="3">
    <source>
        <dbReference type="Proteomes" id="UP000032066"/>
    </source>
</evidence>
<evidence type="ECO:0000256" key="1">
    <source>
        <dbReference type="SAM" id="MobiDB-lite"/>
    </source>
</evidence>
<dbReference type="PATRIC" id="fig|2064.6.peg.4010"/>
<accession>A0A0D0PZT3</accession>
<dbReference type="EMBL" id="JXZB01000002">
    <property type="protein sequence ID" value="KIQ65777.1"/>
    <property type="molecule type" value="Genomic_DNA"/>
</dbReference>
<dbReference type="Proteomes" id="UP000032066">
    <property type="component" value="Unassembled WGS sequence"/>
</dbReference>
<keyword evidence="3" id="KW-1185">Reference proteome</keyword>
<dbReference type="OrthoDB" id="4225165at2"/>
<name>A0A0D0PZT3_KITGR</name>
<protein>
    <submittedName>
        <fullName evidence="2">Uncharacterized protein</fullName>
    </submittedName>
</protein>
<feature type="compositionally biased region" description="Low complexity" evidence="1">
    <location>
        <begin position="105"/>
        <end position="116"/>
    </location>
</feature>
<proteinExistence type="predicted"/>
<dbReference type="RefSeq" id="WP_043912140.1">
    <property type="nucleotide sequence ID" value="NZ_JXZB01000002.1"/>
</dbReference>
<comment type="caution">
    <text evidence="2">The sequence shown here is derived from an EMBL/GenBank/DDBJ whole genome shotgun (WGS) entry which is preliminary data.</text>
</comment>
<reference evidence="2 3" key="1">
    <citation type="submission" date="2015-02" db="EMBL/GenBank/DDBJ databases">
        <title>Draft genome sequence of Kitasatospora griseola MF730-N6, a bafilomycin, terpentecin and satosporin producer.</title>
        <authorList>
            <person name="Arens J.C."/>
            <person name="Haltli B."/>
            <person name="Kerr R.G."/>
        </authorList>
    </citation>
    <scope>NUCLEOTIDE SEQUENCE [LARGE SCALE GENOMIC DNA]</scope>
    <source>
        <strain evidence="2 3">MF730-N6</strain>
    </source>
</reference>